<organism evidence="2 3">
    <name type="scientific">Cannabis sativa</name>
    <name type="common">Hemp</name>
    <name type="synonym">Marijuana</name>
    <dbReference type="NCBI Taxonomy" id="3483"/>
    <lineage>
        <taxon>Eukaryota</taxon>
        <taxon>Viridiplantae</taxon>
        <taxon>Streptophyta</taxon>
        <taxon>Embryophyta</taxon>
        <taxon>Tracheophyta</taxon>
        <taxon>Spermatophyta</taxon>
        <taxon>Magnoliopsida</taxon>
        <taxon>eudicotyledons</taxon>
        <taxon>Gunneridae</taxon>
        <taxon>Pentapetalae</taxon>
        <taxon>rosids</taxon>
        <taxon>fabids</taxon>
        <taxon>Rosales</taxon>
        <taxon>Cannabaceae</taxon>
        <taxon>Cannabis</taxon>
    </lineage>
</organism>
<accession>A0A803R7F9</accession>
<dbReference type="PANTHER" id="PTHR47074:SF11">
    <property type="entry name" value="REVERSE TRANSCRIPTASE-LIKE PROTEIN"/>
    <property type="match status" value="1"/>
</dbReference>
<dbReference type="Gene3D" id="3.30.420.10">
    <property type="entry name" value="Ribonuclease H-like superfamily/Ribonuclease H"/>
    <property type="match status" value="1"/>
</dbReference>
<dbReference type="EnsemblPlants" id="novel_model_5990_5bd9a17a">
    <property type="protein sequence ID" value="cds.novel_model_5990_5bd9a17a"/>
    <property type="gene ID" value="novel_gene_3063_5bd9a17a"/>
</dbReference>
<feature type="domain" description="RNase H type-1" evidence="1">
    <location>
        <begin position="21"/>
        <end position="141"/>
    </location>
</feature>
<dbReference type="InterPro" id="IPR012337">
    <property type="entry name" value="RNaseH-like_sf"/>
</dbReference>
<dbReference type="GO" id="GO:0004523">
    <property type="term" value="F:RNA-DNA hybrid ribonuclease activity"/>
    <property type="evidence" value="ECO:0007669"/>
    <property type="project" value="InterPro"/>
</dbReference>
<dbReference type="Gramene" id="novel_model_5990_5bd9a17a">
    <property type="protein sequence ID" value="cds.novel_model_5990_5bd9a17a"/>
    <property type="gene ID" value="novel_gene_3063_5bd9a17a"/>
</dbReference>
<reference evidence="2" key="1">
    <citation type="submission" date="2018-11" db="EMBL/GenBank/DDBJ databases">
        <authorList>
            <person name="Grassa J C."/>
        </authorList>
    </citation>
    <scope>NUCLEOTIDE SEQUENCE [LARGE SCALE GENOMIC DNA]</scope>
</reference>
<evidence type="ECO:0000259" key="1">
    <source>
        <dbReference type="Pfam" id="PF13456"/>
    </source>
</evidence>
<protein>
    <recommendedName>
        <fullName evidence="1">RNase H type-1 domain-containing protein</fullName>
    </recommendedName>
</protein>
<evidence type="ECO:0000313" key="3">
    <source>
        <dbReference type="Proteomes" id="UP000596661"/>
    </source>
</evidence>
<proteinExistence type="predicted"/>
<dbReference type="InterPro" id="IPR002156">
    <property type="entry name" value="RNaseH_domain"/>
</dbReference>
<sequence length="169" mass="18540">MGDISKSNCWRKPDEYTVKVNVDGATFEAHQKFGFGCVARDHHGKLIEANSESRWDCVSAEIAEVIGIKEALSWIKRKGWDRVVVESDALVVVQAINSSVHMPSQFGLLVENCRTIVASLNNVLISYVNRSANRAAHCVARGSYLLSGCIFNELNAPLSLCDIVKADAC</sequence>
<keyword evidence="3" id="KW-1185">Reference proteome</keyword>
<dbReference type="InterPro" id="IPR036397">
    <property type="entry name" value="RNaseH_sf"/>
</dbReference>
<dbReference type="Proteomes" id="UP000596661">
    <property type="component" value="Chromosome 7"/>
</dbReference>
<dbReference type="OMA" id="MHRVILE"/>
<dbReference type="PANTHER" id="PTHR47074">
    <property type="entry name" value="BNAC02G40300D PROTEIN"/>
    <property type="match status" value="1"/>
</dbReference>
<dbReference type="AlphaFoldDB" id="A0A803R7F9"/>
<dbReference type="CDD" id="cd06222">
    <property type="entry name" value="RNase_H_like"/>
    <property type="match status" value="1"/>
</dbReference>
<dbReference type="Pfam" id="PF13456">
    <property type="entry name" value="RVT_3"/>
    <property type="match status" value="1"/>
</dbReference>
<dbReference type="InterPro" id="IPR052929">
    <property type="entry name" value="RNase_H-like_EbsB-rel"/>
</dbReference>
<name>A0A803R7F9_CANSA</name>
<evidence type="ECO:0000313" key="2">
    <source>
        <dbReference type="EnsemblPlants" id="cds.novel_model_5990_5bd9a17a"/>
    </source>
</evidence>
<reference evidence="2" key="2">
    <citation type="submission" date="2021-03" db="UniProtKB">
        <authorList>
            <consortium name="EnsemblPlants"/>
        </authorList>
    </citation>
    <scope>IDENTIFICATION</scope>
</reference>
<dbReference type="EMBL" id="UZAU01000626">
    <property type="status" value="NOT_ANNOTATED_CDS"/>
    <property type="molecule type" value="Genomic_DNA"/>
</dbReference>
<dbReference type="SUPFAM" id="SSF53098">
    <property type="entry name" value="Ribonuclease H-like"/>
    <property type="match status" value="1"/>
</dbReference>
<dbReference type="GO" id="GO:0003676">
    <property type="term" value="F:nucleic acid binding"/>
    <property type="evidence" value="ECO:0007669"/>
    <property type="project" value="InterPro"/>
</dbReference>
<dbReference type="InterPro" id="IPR044730">
    <property type="entry name" value="RNase_H-like_dom_plant"/>
</dbReference>